<gene>
    <name evidence="2" type="ORF">SPARVUS_LOCUS11321281</name>
</gene>
<feature type="non-terminal residue" evidence="2">
    <location>
        <position position="1"/>
    </location>
</feature>
<keyword evidence="1" id="KW-1133">Transmembrane helix</keyword>
<dbReference type="Proteomes" id="UP001162483">
    <property type="component" value="Unassembled WGS sequence"/>
</dbReference>
<organism evidence="2 3">
    <name type="scientific">Staurois parvus</name>
    <dbReference type="NCBI Taxonomy" id="386267"/>
    <lineage>
        <taxon>Eukaryota</taxon>
        <taxon>Metazoa</taxon>
        <taxon>Chordata</taxon>
        <taxon>Craniata</taxon>
        <taxon>Vertebrata</taxon>
        <taxon>Euteleostomi</taxon>
        <taxon>Amphibia</taxon>
        <taxon>Batrachia</taxon>
        <taxon>Anura</taxon>
        <taxon>Neobatrachia</taxon>
        <taxon>Ranoidea</taxon>
        <taxon>Ranidae</taxon>
        <taxon>Staurois</taxon>
    </lineage>
</organism>
<keyword evidence="1" id="KW-0812">Transmembrane</keyword>
<sequence length="62" mass="6636">WARTASHCVSPSPTLPCAILGLPTLLVVSIFFIGGLYGPPFARPQNRHTVAHTLVGPRDCPK</sequence>
<comment type="caution">
    <text evidence="2">The sequence shown here is derived from an EMBL/GenBank/DDBJ whole genome shotgun (WGS) entry which is preliminary data.</text>
</comment>
<dbReference type="EMBL" id="CATNWA010016375">
    <property type="protein sequence ID" value="CAI9592136.1"/>
    <property type="molecule type" value="Genomic_DNA"/>
</dbReference>
<name>A0ABN9F4Z9_9NEOB</name>
<keyword evidence="1" id="KW-0472">Membrane</keyword>
<evidence type="ECO:0000313" key="2">
    <source>
        <dbReference type="EMBL" id="CAI9592136.1"/>
    </source>
</evidence>
<protein>
    <submittedName>
        <fullName evidence="2">Uncharacterized protein</fullName>
    </submittedName>
</protein>
<evidence type="ECO:0000256" key="1">
    <source>
        <dbReference type="SAM" id="Phobius"/>
    </source>
</evidence>
<evidence type="ECO:0000313" key="3">
    <source>
        <dbReference type="Proteomes" id="UP001162483"/>
    </source>
</evidence>
<accession>A0ABN9F4Z9</accession>
<reference evidence="2" key="1">
    <citation type="submission" date="2023-05" db="EMBL/GenBank/DDBJ databases">
        <authorList>
            <person name="Stuckert A."/>
        </authorList>
    </citation>
    <scope>NUCLEOTIDE SEQUENCE</scope>
</reference>
<keyword evidence="3" id="KW-1185">Reference proteome</keyword>
<feature type="transmembrane region" description="Helical" evidence="1">
    <location>
        <begin position="19"/>
        <end position="38"/>
    </location>
</feature>
<proteinExistence type="predicted"/>